<sequence length="747" mass="82393">MKVIFKYLKPFSFILVMCVALLFGQAISDLSLPNLMSDIVNVGIQQNGIEEQAPQAISENGLELIKLYMNENDKQVIEKSYTLVQPHSVQAKDYEKDYPLMKDQAIYVLTETDKTKLENVEKTYGKAAFAFMKHMQSMSPESGEAIDTTDSETGFADVDITEIYEMLPMLSMMPDEAFSDAIAASESADSMLQTQVGVGFIKLFYTELGTDLNAMQQSYILAKGMLMLLIALGGVAAAVLVGFFASRTAAGVAKQLRHDVFAKVESFSSKEFDQFSTASLITRTTNDVQQIQMLIVMGIRMMCYAPILGIGGIIMAVGKSVSLSWIIAAAVVVLIGLILVIFAAALPKFKMLQKLTDRINLVSRENLSGMMEIRAFGNQKHEEDRFEVANRNLRNTERFTQRAMAFMMPVMMLVMNLVTLVIVWVGGHAIAESTMQIGDMIAFMQYAMQIIMSFLMIAMMFIMVPRASVSAARIAEVLNTEPDIVDSKNQKKLWENVDKTKGVIKFNNVSFRYHGAESDVLQNISFTARPGETTAFIGSTGSGKSTLINLIPRFYDVTEGSIEIGGINIKDVSQHELREAIGYIPQKAVLFSGDIESNILYGKEDATATEIDKAIEVAQAKEFVDETEEGLQTAIAQGGGNVSGGQKQRLAIARALIKKPSIYIFDDSFSALDFKTDAALRKALKEYTSDATVFIVAQRVSTIMNAEQIIVLDAGKIVGKGTHQELIETCPEYREIAESQLAKEELS</sequence>
<dbReference type="InterPro" id="IPR003439">
    <property type="entry name" value="ABC_transporter-like_ATP-bd"/>
</dbReference>
<feature type="transmembrane region" description="Helical" evidence="7">
    <location>
        <begin position="403"/>
        <end position="426"/>
    </location>
</feature>
<dbReference type="EMBL" id="JAUSTT010000009">
    <property type="protein sequence ID" value="MDQ0175928.1"/>
    <property type="molecule type" value="Genomic_DNA"/>
</dbReference>
<evidence type="ECO:0000256" key="3">
    <source>
        <dbReference type="ARBA" id="ARBA00022741"/>
    </source>
</evidence>
<proteinExistence type="predicted"/>
<evidence type="ECO:0000256" key="2">
    <source>
        <dbReference type="ARBA" id="ARBA00022692"/>
    </source>
</evidence>
<evidence type="ECO:0000256" key="7">
    <source>
        <dbReference type="SAM" id="Phobius"/>
    </source>
</evidence>
<keyword evidence="3" id="KW-0547">Nucleotide-binding</keyword>
<feature type="transmembrane region" description="Helical" evidence="7">
    <location>
        <begin position="293"/>
        <end position="317"/>
    </location>
</feature>
<evidence type="ECO:0000256" key="6">
    <source>
        <dbReference type="ARBA" id="ARBA00023136"/>
    </source>
</evidence>
<dbReference type="CDD" id="cd18548">
    <property type="entry name" value="ABC_6TM_Tm287_like"/>
    <property type="match status" value="1"/>
</dbReference>
<dbReference type="InterPro" id="IPR011527">
    <property type="entry name" value="ABC1_TM_dom"/>
</dbReference>
<evidence type="ECO:0000313" key="10">
    <source>
        <dbReference type="EMBL" id="MDQ0175928.1"/>
    </source>
</evidence>
<evidence type="ECO:0000313" key="11">
    <source>
        <dbReference type="Proteomes" id="UP001223586"/>
    </source>
</evidence>
<evidence type="ECO:0000259" key="8">
    <source>
        <dbReference type="PROSITE" id="PS50893"/>
    </source>
</evidence>
<organism evidence="10 11">
    <name type="scientific">Bacillus chungangensis</name>
    <dbReference type="NCBI Taxonomy" id="587633"/>
    <lineage>
        <taxon>Bacteria</taxon>
        <taxon>Bacillati</taxon>
        <taxon>Bacillota</taxon>
        <taxon>Bacilli</taxon>
        <taxon>Bacillales</taxon>
        <taxon>Bacillaceae</taxon>
        <taxon>Bacillus</taxon>
    </lineage>
</organism>
<dbReference type="InterPro" id="IPR039421">
    <property type="entry name" value="Type_1_exporter"/>
</dbReference>
<keyword evidence="5 7" id="KW-1133">Transmembrane helix</keyword>
<reference evidence="10 11" key="1">
    <citation type="submission" date="2023-07" db="EMBL/GenBank/DDBJ databases">
        <title>Genomic Encyclopedia of Type Strains, Phase IV (KMG-IV): sequencing the most valuable type-strain genomes for metagenomic binning, comparative biology and taxonomic classification.</title>
        <authorList>
            <person name="Goeker M."/>
        </authorList>
    </citation>
    <scope>NUCLEOTIDE SEQUENCE [LARGE SCALE GENOMIC DNA]</scope>
    <source>
        <strain evidence="10 11">DSM 23837</strain>
    </source>
</reference>
<dbReference type="SUPFAM" id="SSF90123">
    <property type="entry name" value="ABC transporter transmembrane region"/>
    <property type="match status" value="1"/>
</dbReference>
<keyword evidence="2 7" id="KW-0812">Transmembrane</keyword>
<dbReference type="Proteomes" id="UP001223586">
    <property type="component" value="Unassembled WGS sequence"/>
</dbReference>
<keyword evidence="4 10" id="KW-0067">ATP-binding</keyword>
<dbReference type="PROSITE" id="PS50929">
    <property type="entry name" value="ABC_TM1F"/>
    <property type="match status" value="1"/>
</dbReference>
<dbReference type="GO" id="GO:0005524">
    <property type="term" value="F:ATP binding"/>
    <property type="evidence" value="ECO:0007669"/>
    <property type="project" value="UniProtKB-KW"/>
</dbReference>
<accession>A0ABT9WRK9</accession>
<feature type="transmembrane region" description="Helical" evidence="7">
    <location>
        <begin position="225"/>
        <end position="245"/>
    </location>
</feature>
<evidence type="ECO:0000259" key="9">
    <source>
        <dbReference type="PROSITE" id="PS50929"/>
    </source>
</evidence>
<name>A0ABT9WRK9_9BACI</name>
<dbReference type="PANTHER" id="PTHR43394:SF1">
    <property type="entry name" value="ATP-BINDING CASSETTE SUB-FAMILY B MEMBER 10, MITOCHONDRIAL"/>
    <property type="match status" value="1"/>
</dbReference>
<feature type="transmembrane region" description="Helical" evidence="7">
    <location>
        <begin position="446"/>
        <end position="464"/>
    </location>
</feature>
<dbReference type="InterPro" id="IPR027417">
    <property type="entry name" value="P-loop_NTPase"/>
</dbReference>
<dbReference type="PANTHER" id="PTHR43394">
    <property type="entry name" value="ATP-DEPENDENT PERMEASE MDL1, MITOCHONDRIAL"/>
    <property type="match status" value="1"/>
</dbReference>
<feature type="domain" description="ABC transmembrane type-1" evidence="9">
    <location>
        <begin position="200"/>
        <end position="466"/>
    </location>
</feature>
<dbReference type="PROSITE" id="PS50893">
    <property type="entry name" value="ABC_TRANSPORTER_2"/>
    <property type="match status" value="1"/>
</dbReference>
<keyword evidence="11" id="KW-1185">Reference proteome</keyword>
<dbReference type="Gene3D" id="3.40.50.300">
    <property type="entry name" value="P-loop containing nucleotide triphosphate hydrolases"/>
    <property type="match status" value="1"/>
</dbReference>
<dbReference type="InterPro" id="IPR017871">
    <property type="entry name" value="ABC_transporter-like_CS"/>
</dbReference>
<evidence type="ECO:0000256" key="4">
    <source>
        <dbReference type="ARBA" id="ARBA00022840"/>
    </source>
</evidence>
<dbReference type="Gene3D" id="1.20.1560.10">
    <property type="entry name" value="ABC transporter type 1, transmembrane domain"/>
    <property type="match status" value="1"/>
</dbReference>
<dbReference type="Pfam" id="PF00664">
    <property type="entry name" value="ABC_membrane"/>
    <property type="match status" value="1"/>
</dbReference>
<dbReference type="SMART" id="SM00382">
    <property type="entry name" value="AAA"/>
    <property type="match status" value="1"/>
</dbReference>
<comment type="caution">
    <text evidence="10">The sequence shown here is derived from an EMBL/GenBank/DDBJ whole genome shotgun (WGS) entry which is preliminary data.</text>
</comment>
<dbReference type="RefSeq" id="WP_307228661.1">
    <property type="nucleotide sequence ID" value="NZ_JAUSTT010000009.1"/>
</dbReference>
<keyword evidence="6 7" id="KW-0472">Membrane</keyword>
<protein>
    <submittedName>
        <fullName evidence="10">ATP-binding cassette subfamily B protein</fullName>
    </submittedName>
</protein>
<dbReference type="InterPro" id="IPR036640">
    <property type="entry name" value="ABC1_TM_sf"/>
</dbReference>
<comment type="subcellular location">
    <subcellularLocation>
        <location evidence="1">Cell membrane</location>
        <topology evidence="1">Multi-pass membrane protein</topology>
    </subcellularLocation>
</comment>
<dbReference type="Pfam" id="PF00005">
    <property type="entry name" value="ABC_tran"/>
    <property type="match status" value="1"/>
</dbReference>
<dbReference type="SUPFAM" id="SSF52540">
    <property type="entry name" value="P-loop containing nucleoside triphosphate hydrolases"/>
    <property type="match status" value="1"/>
</dbReference>
<evidence type="ECO:0000256" key="5">
    <source>
        <dbReference type="ARBA" id="ARBA00022989"/>
    </source>
</evidence>
<gene>
    <name evidence="10" type="ORF">J2S08_001764</name>
</gene>
<dbReference type="InterPro" id="IPR003593">
    <property type="entry name" value="AAA+_ATPase"/>
</dbReference>
<feature type="domain" description="ABC transporter" evidence="8">
    <location>
        <begin position="504"/>
        <end position="739"/>
    </location>
</feature>
<evidence type="ECO:0000256" key="1">
    <source>
        <dbReference type="ARBA" id="ARBA00004651"/>
    </source>
</evidence>
<dbReference type="PROSITE" id="PS00211">
    <property type="entry name" value="ABC_TRANSPORTER_1"/>
    <property type="match status" value="1"/>
</dbReference>
<feature type="transmembrane region" description="Helical" evidence="7">
    <location>
        <begin position="323"/>
        <end position="346"/>
    </location>
</feature>